<dbReference type="AlphaFoldDB" id="A0A859CWF9"/>
<dbReference type="SMART" id="SM00342">
    <property type="entry name" value="HTH_ARAC"/>
    <property type="match status" value="1"/>
</dbReference>
<evidence type="ECO:0000256" key="3">
    <source>
        <dbReference type="ARBA" id="ARBA00023125"/>
    </source>
</evidence>
<sequence length="258" mass="29306">MNANELIQHLSDHQVVSKIIDLPANEVEEWHAHPWHQVLFPTSGLLQSNIESKSIIVPHNGMLFIPANTLHKSVSVTKTQFLAVYLNPQSPVNYGDNPKSCLVTPFLKELIVFLVEHGLDNHTEQMTTSLLCVLRDQIAIAEHYEIPLLLPSDRRLMAIFVELNQQPDLALTLAEWAVKVGASSRTLSRLCAKEFNQSFAMWRQNIRLVLSLQLLEKNISIQNIALELGYQSDSAYIHAFKGLFTQTPSQYRKKYLLV</sequence>
<dbReference type="SUPFAM" id="SSF51182">
    <property type="entry name" value="RmlC-like cupins"/>
    <property type="match status" value="1"/>
</dbReference>
<evidence type="ECO:0000256" key="1">
    <source>
        <dbReference type="ARBA" id="ARBA00022491"/>
    </source>
</evidence>
<keyword evidence="1" id="KW-0678">Repressor</keyword>
<evidence type="ECO:0000256" key="2">
    <source>
        <dbReference type="ARBA" id="ARBA00023015"/>
    </source>
</evidence>
<dbReference type="GO" id="GO:0003700">
    <property type="term" value="F:DNA-binding transcription factor activity"/>
    <property type="evidence" value="ECO:0007669"/>
    <property type="project" value="InterPro"/>
</dbReference>
<dbReference type="PANTHER" id="PTHR11019">
    <property type="entry name" value="HTH-TYPE TRANSCRIPTIONAL REGULATOR NIMR"/>
    <property type="match status" value="1"/>
</dbReference>
<dbReference type="Gene3D" id="1.10.10.60">
    <property type="entry name" value="Homeodomain-like"/>
    <property type="match status" value="1"/>
</dbReference>
<gene>
    <name evidence="6" type="ORF">MP3633_2229</name>
</gene>
<dbReference type="InterPro" id="IPR014710">
    <property type="entry name" value="RmlC-like_jellyroll"/>
</dbReference>
<keyword evidence="4" id="KW-0804">Transcription</keyword>
<dbReference type="Proteomes" id="UP000509371">
    <property type="component" value="Chromosome"/>
</dbReference>
<dbReference type="Gene3D" id="2.60.120.10">
    <property type="entry name" value="Jelly Rolls"/>
    <property type="match status" value="1"/>
</dbReference>
<dbReference type="InterPro" id="IPR018060">
    <property type="entry name" value="HTH_AraC"/>
</dbReference>
<dbReference type="InterPro" id="IPR011051">
    <property type="entry name" value="RmlC_Cupin_sf"/>
</dbReference>
<protein>
    <submittedName>
        <fullName evidence="6">Helix-turn-helix transcriptional regulator</fullName>
    </submittedName>
</protein>
<dbReference type="SUPFAM" id="SSF46689">
    <property type="entry name" value="Homeodomain-like"/>
    <property type="match status" value="1"/>
</dbReference>
<organism evidence="6 7">
    <name type="scientific">Marinomonas primoryensis</name>
    <dbReference type="NCBI Taxonomy" id="178399"/>
    <lineage>
        <taxon>Bacteria</taxon>
        <taxon>Pseudomonadati</taxon>
        <taxon>Pseudomonadota</taxon>
        <taxon>Gammaproteobacteria</taxon>
        <taxon>Oceanospirillales</taxon>
        <taxon>Oceanospirillaceae</taxon>
        <taxon>Marinomonas</taxon>
    </lineage>
</organism>
<dbReference type="PANTHER" id="PTHR11019:SF199">
    <property type="entry name" value="HTH-TYPE TRANSCRIPTIONAL REGULATOR NIMR"/>
    <property type="match status" value="1"/>
</dbReference>
<dbReference type="FunFam" id="1.10.10.60:FF:000132">
    <property type="entry name" value="AraC family transcriptional regulator"/>
    <property type="match status" value="1"/>
</dbReference>
<evidence type="ECO:0000256" key="4">
    <source>
        <dbReference type="ARBA" id="ARBA00023163"/>
    </source>
</evidence>
<dbReference type="PROSITE" id="PS01124">
    <property type="entry name" value="HTH_ARAC_FAMILY_2"/>
    <property type="match status" value="1"/>
</dbReference>
<reference evidence="6 7" key="1">
    <citation type="submission" date="2020-06" db="EMBL/GenBank/DDBJ databases">
        <authorList>
            <person name="Voronona O.L."/>
            <person name="Aksenova E.I."/>
            <person name="Kunda M.S."/>
            <person name="Semenov A.N."/>
            <person name="Ryzhova N."/>
        </authorList>
    </citation>
    <scope>NUCLEOTIDE SEQUENCE [LARGE SCALE GENOMIC DNA]</scope>
    <source>
        <strain evidence="6 7">MPKMM3633</strain>
    </source>
</reference>
<accession>A0A859CWF9</accession>
<dbReference type="KEGG" id="mpri:MP3633_2229"/>
<dbReference type="EMBL" id="CP054301">
    <property type="protein sequence ID" value="QKK80956.1"/>
    <property type="molecule type" value="Genomic_DNA"/>
</dbReference>
<proteinExistence type="predicted"/>
<keyword evidence="3" id="KW-0238">DNA-binding</keyword>
<keyword evidence="2" id="KW-0805">Transcription regulation</keyword>
<dbReference type="GO" id="GO:0043565">
    <property type="term" value="F:sequence-specific DNA binding"/>
    <property type="evidence" value="ECO:0007669"/>
    <property type="project" value="InterPro"/>
</dbReference>
<dbReference type="InterPro" id="IPR009057">
    <property type="entry name" value="Homeodomain-like_sf"/>
</dbReference>
<evidence type="ECO:0000313" key="6">
    <source>
        <dbReference type="EMBL" id="QKK80956.1"/>
    </source>
</evidence>
<feature type="domain" description="HTH araC/xylS-type" evidence="5">
    <location>
        <begin position="155"/>
        <end position="254"/>
    </location>
</feature>
<dbReference type="RefSeq" id="WP_176335576.1">
    <property type="nucleotide sequence ID" value="NZ_BAAAEF010000007.1"/>
</dbReference>
<name>A0A859CWF9_9GAMM</name>
<evidence type="ECO:0000313" key="7">
    <source>
        <dbReference type="Proteomes" id="UP000509371"/>
    </source>
</evidence>
<evidence type="ECO:0000259" key="5">
    <source>
        <dbReference type="PROSITE" id="PS01124"/>
    </source>
</evidence>
<dbReference type="Pfam" id="PF12833">
    <property type="entry name" value="HTH_18"/>
    <property type="match status" value="1"/>
</dbReference>